<accession>A0ABW1UGL1</accession>
<evidence type="ECO:0000313" key="3">
    <source>
        <dbReference type="EMBL" id="MFC6295240.1"/>
    </source>
</evidence>
<feature type="signal peptide" evidence="1">
    <location>
        <begin position="1"/>
        <end position="24"/>
    </location>
</feature>
<protein>
    <submittedName>
        <fullName evidence="3">WxL domain-containing protein</fullName>
    </submittedName>
</protein>
<gene>
    <name evidence="3" type="ORF">ACFQH1_08490</name>
</gene>
<proteinExistence type="predicted"/>
<comment type="caution">
    <text evidence="3">The sequence shown here is derived from an EMBL/GenBank/DDBJ whole genome shotgun (WGS) entry which is preliminary data.</text>
</comment>
<keyword evidence="1" id="KW-0732">Signal</keyword>
<sequence>MKKTIGTLIAGVSLFAVLPLAAQAADTDVQKDTTAEINLTQDQETKDITLEKAPTINLGEHVNKIESATYSADTITDLVEVKNPGNTSGWHVGVSATAFQTDAKSSVLRGAALTFEKGKVAALDPGNASKSPTASQVTLNTDSQPILSADAEEGIGIFDMSHTTDQVSLLVPAGNAAGAYKSTLTWTLNNAPSGIE</sequence>
<dbReference type="Proteomes" id="UP001596227">
    <property type="component" value="Unassembled WGS sequence"/>
</dbReference>
<feature type="chain" id="PRO_5047540533" evidence="1">
    <location>
        <begin position="25"/>
        <end position="196"/>
    </location>
</feature>
<dbReference type="InterPro" id="IPR027994">
    <property type="entry name" value="WxL_dom"/>
</dbReference>
<evidence type="ECO:0000259" key="2">
    <source>
        <dbReference type="Pfam" id="PF13731"/>
    </source>
</evidence>
<organism evidence="3 4">
    <name type="scientific">Lactiplantibacillus daoliensis</name>
    <dbReference type="NCBI Taxonomy" id="2559916"/>
    <lineage>
        <taxon>Bacteria</taxon>
        <taxon>Bacillati</taxon>
        <taxon>Bacillota</taxon>
        <taxon>Bacilli</taxon>
        <taxon>Lactobacillales</taxon>
        <taxon>Lactobacillaceae</taxon>
        <taxon>Lactiplantibacillus</taxon>
    </lineage>
</organism>
<dbReference type="Pfam" id="PF13731">
    <property type="entry name" value="WxL"/>
    <property type="match status" value="1"/>
</dbReference>
<name>A0ABW1UGL1_9LACO</name>
<evidence type="ECO:0000256" key="1">
    <source>
        <dbReference type="SAM" id="SignalP"/>
    </source>
</evidence>
<feature type="domain" description="WxL" evidence="2">
    <location>
        <begin position="36"/>
        <end position="192"/>
    </location>
</feature>
<evidence type="ECO:0000313" key="4">
    <source>
        <dbReference type="Proteomes" id="UP001596227"/>
    </source>
</evidence>
<keyword evidence="4" id="KW-1185">Reference proteome</keyword>
<dbReference type="EMBL" id="JBHSSB010000016">
    <property type="protein sequence ID" value="MFC6295240.1"/>
    <property type="molecule type" value="Genomic_DNA"/>
</dbReference>
<dbReference type="RefSeq" id="WP_137606965.1">
    <property type="nucleotide sequence ID" value="NZ_BJDH01000003.1"/>
</dbReference>
<reference evidence="4" key="1">
    <citation type="journal article" date="2019" name="Int. J. Syst. Evol. Microbiol.">
        <title>The Global Catalogue of Microorganisms (GCM) 10K type strain sequencing project: providing services to taxonomists for standard genome sequencing and annotation.</title>
        <authorList>
            <consortium name="The Broad Institute Genomics Platform"/>
            <consortium name="The Broad Institute Genome Sequencing Center for Infectious Disease"/>
            <person name="Wu L."/>
            <person name="Ma J."/>
        </authorList>
    </citation>
    <scope>NUCLEOTIDE SEQUENCE [LARGE SCALE GENOMIC DNA]</scope>
    <source>
        <strain evidence="4">CCM 8934</strain>
    </source>
</reference>